<dbReference type="AlphaFoldDB" id="A0AB34J099"/>
<sequence>MSAAASRRESSRNLLSTLDKLSSLKPKPPDTPRGSLLLDITNGGNDAEVARLSGQALDLMTKLQQRDHEVQRLENVVATQQKEVASLAAQVSHLQRERTQPTSAPPSSGAASARAMPAVPGAKPASHKMPPSPSKLQQAVLLKTMTKALKEADTLTALRVEELGAARAMLQHLKSKGGQSTSDVLAPGVVARLQADLSEAAEERRTLRQQLQSQREWGKELQSQLAERASQLADTERARQALESRFRSNSIGAEESKKLLGDLRAAQTAVNNSDARNEDLERRLQMAQARAHELGQQLAQVRKELQAAMSSRTGAADEMGVLRGDLQSARDEASASRRRAEEACASAAKASDRAERAEAERERLEAEVRRGALETVARTSDCKQANARLAEAEEALLELRRRLSETEAAAREKAEALEKLEASARDASKRSEARLNEMRLQAQKLDQKLSLATEAEAAAGRQAGEAARKLSGAEAARDGLEAKLREKEREVTALGLQLAPLRDEASKASAEAKRSRGEVNELNAKIQKLQAELRAQQQAQSDLKKDKAVEESADAQRRLREEAQRAQEELQREQAARREAEEKLREARERTLKHQKTLESMAKAVSAKEVAKEPSVRGGAQESVGWSAAADSDDLSELRRKLKATEEELLALKDEMERKKEQWRITALKRHAESNKLEQALKVSQKNESLLKKKADMLELTLLSHQKSMDKGRASMVTAQLKEHNERLEQQTAIKDMHAQATQRATFQQTYDKQMIALDGKLRRLDH</sequence>
<feature type="coiled-coil region" evidence="1">
    <location>
        <begin position="190"/>
        <end position="311"/>
    </location>
</feature>
<evidence type="ECO:0000313" key="3">
    <source>
        <dbReference type="EMBL" id="KAL1511123.1"/>
    </source>
</evidence>
<proteinExistence type="predicted"/>
<evidence type="ECO:0008006" key="5">
    <source>
        <dbReference type="Google" id="ProtNLM"/>
    </source>
</evidence>
<evidence type="ECO:0000313" key="4">
    <source>
        <dbReference type="Proteomes" id="UP001515480"/>
    </source>
</evidence>
<dbReference type="PANTHER" id="PTHR23159">
    <property type="entry name" value="CENTROSOMAL PROTEIN 2"/>
    <property type="match status" value="1"/>
</dbReference>
<reference evidence="3 4" key="1">
    <citation type="journal article" date="2024" name="Science">
        <title>Giant polyketide synthase enzymes in the biosynthesis of giant marine polyether toxins.</title>
        <authorList>
            <person name="Fallon T.R."/>
            <person name="Shende V.V."/>
            <person name="Wierzbicki I.H."/>
            <person name="Pendleton A.L."/>
            <person name="Watervoot N.F."/>
            <person name="Auber R.P."/>
            <person name="Gonzalez D.J."/>
            <person name="Wisecaver J.H."/>
            <person name="Moore B.S."/>
        </authorList>
    </citation>
    <scope>NUCLEOTIDE SEQUENCE [LARGE SCALE GENOMIC DNA]</scope>
    <source>
        <strain evidence="3 4">12B1</strain>
    </source>
</reference>
<feature type="region of interest" description="Disordered" evidence="2">
    <location>
        <begin position="89"/>
        <end position="133"/>
    </location>
</feature>
<feature type="compositionally biased region" description="Basic and acidic residues" evidence="2">
    <location>
        <begin position="328"/>
        <end position="342"/>
    </location>
</feature>
<feature type="region of interest" description="Disordered" evidence="2">
    <location>
        <begin position="1"/>
        <end position="35"/>
    </location>
</feature>
<dbReference type="Proteomes" id="UP001515480">
    <property type="component" value="Unassembled WGS sequence"/>
</dbReference>
<evidence type="ECO:0000256" key="1">
    <source>
        <dbReference type="SAM" id="Coils"/>
    </source>
</evidence>
<dbReference type="PANTHER" id="PTHR23159:SF31">
    <property type="entry name" value="CENTROSOME-ASSOCIATED PROTEIN CEP250 ISOFORM X1"/>
    <property type="match status" value="1"/>
</dbReference>
<feature type="compositionally biased region" description="Basic and acidic residues" evidence="2">
    <location>
        <begin position="1"/>
        <end position="11"/>
    </location>
</feature>
<feature type="compositionally biased region" description="Low complexity" evidence="2">
    <location>
        <begin position="12"/>
        <end position="25"/>
    </location>
</feature>
<dbReference type="EMBL" id="JBGBPQ010000014">
    <property type="protein sequence ID" value="KAL1511123.1"/>
    <property type="molecule type" value="Genomic_DNA"/>
</dbReference>
<keyword evidence="4" id="KW-1185">Reference proteome</keyword>
<comment type="caution">
    <text evidence="3">The sequence shown here is derived from an EMBL/GenBank/DDBJ whole genome shotgun (WGS) entry which is preliminary data.</text>
</comment>
<keyword evidence="1" id="KW-0175">Coiled coil</keyword>
<protein>
    <recommendedName>
        <fullName evidence="5">RING-type E3 ubiquitin transferase</fullName>
    </recommendedName>
</protein>
<feature type="compositionally biased region" description="Basic and acidic residues" evidence="2">
    <location>
        <begin position="542"/>
        <end position="586"/>
    </location>
</feature>
<evidence type="ECO:0000256" key="2">
    <source>
        <dbReference type="SAM" id="MobiDB-lite"/>
    </source>
</evidence>
<gene>
    <name evidence="3" type="ORF">AB1Y20_005943</name>
</gene>
<feature type="region of interest" description="Disordered" evidence="2">
    <location>
        <begin position="326"/>
        <end position="358"/>
    </location>
</feature>
<feature type="coiled-coil region" evidence="1">
    <location>
        <begin position="628"/>
        <end position="666"/>
    </location>
</feature>
<feature type="compositionally biased region" description="Low complexity" evidence="2">
    <location>
        <begin position="105"/>
        <end position="122"/>
    </location>
</feature>
<feature type="region of interest" description="Disordered" evidence="2">
    <location>
        <begin position="609"/>
        <end position="628"/>
    </location>
</feature>
<feature type="region of interest" description="Disordered" evidence="2">
    <location>
        <begin position="537"/>
        <end position="586"/>
    </location>
</feature>
<accession>A0AB34J099</accession>
<organism evidence="3 4">
    <name type="scientific">Prymnesium parvum</name>
    <name type="common">Toxic golden alga</name>
    <dbReference type="NCBI Taxonomy" id="97485"/>
    <lineage>
        <taxon>Eukaryota</taxon>
        <taxon>Haptista</taxon>
        <taxon>Haptophyta</taxon>
        <taxon>Prymnesiophyceae</taxon>
        <taxon>Prymnesiales</taxon>
        <taxon>Prymnesiaceae</taxon>
        <taxon>Prymnesium</taxon>
    </lineage>
</organism>
<name>A0AB34J099_PRYPA</name>